<feature type="chain" id="PRO_5044372195" evidence="1">
    <location>
        <begin position="20"/>
        <end position="356"/>
    </location>
</feature>
<evidence type="ECO:0000313" key="2">
    <source>
        <dbReference type="EMBL" id="TDB58967.1"/>
    </source>
</evidence>
<proteinExistence type="predicted"/>
<dbReference type="RefSeq" id="WP_132680170.1">
    <property type="nucleotide sequence ID" value="NZ_LT629803.1"/>
</dbReference>
<dbReference type="EMBL" id="RRZK01000029">
    <property type="protein sequence ID" value="TDB58967.1"/>
    <property type="molecule type" value="Genomic_DNA"/>
</dbReference>
<dbReference type="OrthoDB" id="6691870at2"/>
<dbReference type="Proteomes" id="UP000295254">
    <property type="component" value="Unassembled WGS sequence"/>
</dbReference>
<sequence length="356" mass="39745">MQVRIVLLMAMGIASGAMAATEAPGIPGQYTLQAREINSRLLLEPDNTFSAMIEYAGAQGSAKGHWQQVGDTLKLTSDVVEPPAENLLFDLSRSRSLAELTDPVASKQAQGNYVLNLRYARSSPVPTIAPVTVVFEFNQGPETRLQWNNSVARRLYLPFSEQRSLTRVGFQAAGDQPVQWFAIDPQTRTLTLDWKVDRANGQMSYDKPQEFNLAQSQQYLRNAPRELTRIKDSYILSMNYGVAAEPPPIKPVDIFWSFSDGTQATERWTDSQQKQLLTPVATGKSLQKLGVKSAADANPQWFDVTPDSRSLDLMWDVKVNQAQLRDLSDIFKTLQLNVKNECLEVDLGNGLACYRK</sequence>
<organism evidence="2 3">
    <name type="scientific">Pseudomonas vancouverensis</name>
    <dbReference type="NCBI Taxonomy" id="95300"/>
    <lineage>
        <taxon>Bacteria</taxon>
        <taxon>Pseudomonadati</taxon>
        <taxon>Pseudomonadota</taxon>
        <taxon>Gammaproteobacteria</taxon>
        <taxon>Pseudomonadales</taxon>
        <taxon>Pseudomonadaceae</taxon>
        <taxon>Pseudomonas</taxon>
    </lineage>
</organism>
<keyword evidence="3" id="KW-1185">Reference proteome</keyword>
<keyword evidence="1" id="KW-0732">Signal</keyword>
<comment type="caution">
    <text evidence="2">The sequence shown here is derived from an EMBL/GenBank/DDBJ whole genome shotgun (WGS) entry which is preliminary data.</text>
</comment>
<dbReference type="AlphaFoldDB" id="A0A1H2P9J1"/>
<feature type="signal peptide" evidence="1">
    <location>
        <begin position="1"/>
        <end position="19"/>
    </location>
</feature>
<name>A0A1H2P9J1_PSEVA</name>
<evidence type="ECO:0000313" key="3">
    <source>
        <dbReference type="Proteomes" id="UP000295254"/>
    </source>
</evidence>
<protein>
    <submittedName>
        <fullName evidence="2">Uncharacterized protein</fullName>
    </submittedName>
</protein>
<evidence type="ECO:0000256" key="1">
    <source>
        <dbReference type="SAM" id="SignalP"/>
    </source>
</evidence>
<reference evidence="3" key="1">
    <citation type="journal article" date="2019" name="bioRxiv">
        <title>Bacterially produced spermidine induces plant systemic susceptibility to pathogens.</title>
        <authorList>
            <person name="Melnyk R.A."/>
            <person name="Beskrovnaya P.A."/>
            <person name="Liu Z."/>
            <person name="Song Y."/>
            <person name="Haney C.H."/>
        </authorList>
    </citation>
    <scope>NUCLEOTIDE SEQUENCE [LARGE SCALE GENOMIC DNA]</scope>
    <source>
        <strain evidence="3">Dha-51</strain>
    </source>
</reference>
<gene>
    <name evidence="2" type="ORF">EIY72_21960</name>
</gene>
<accession>A0A1H2P9J1</accession>